<gene>
    <name evidence="1" type="ORF">A2853_02160</name>
</gene>
<dbReference type="Proteomes" id="UP000177958">
    <property type="component" value="Unassembled WGS sequence"/>
</dbReference>
<dbReference type="EMBL" id="MFKX01000029">
    <property type="protein sequence ID" value="OGG57301.1"/>
    <property type="molecule type" value="Genomic_DNA"/>
</dbReference>
<sequence length="88" mass="10592">MRTRSANVLAERVLYFENLHDPQLRDLRTVIEILTDTIPRVTKSDTYEDVLEELDDKPVKKKRNPGWEKIERMNRQREVDRLRRESGL</sequence>
<protein>
    <submittedName>
        <fullName evidence="1">Uncharacterized protein</fullName>
    </submittedName>
</protein>
<accession>A0A1F6D7G4</accession>
<dbReference type="AlphaFoldDB" id="A0A1F6D7G4"/>
<evidence type="ECO:0000313" key="1">
    <source>
        <dbReference type="EMBL" id="OGG57301.1"/>
    </source>
</evidence>
<comment type="caution">
    <text evidence="1">The sequence shown here is derived from an EMBL/GenBank/DDBJ whole genome shotgun (WGS) entry which is preliminary data.</text>
</comment>
<proteinExistence type="predicted"/>
<evidence type="ECO:0000313" key="2">
    <source>
        <dbReference type="Proteomes" id="UP000177958"/>
    </source>
</evidence>
<name>A0A1F6D7G4_9BACT</name>
<organism evidence="1 2">
    <name type="scientific">Candidatus Kaiserbacteria bacterium RIFCSPHIGHO2_01_FULL_55_17</name>
    <dbReference type="NCBI Taxonomy" id="1798484"/>
    <lineage>
        <taxon>Bacteria</taxon>
        <taxon>Candidatus Kaiseribacteriota</taxon>
    </lineage>
</organism>
<reference evidence="1 2" key="1">
    <citation type="journal article" date="2016" name="Nat. Commun.">
        <title>Thousands of microbial genomes shed light on interconnected biogeochemical processes in an aquifer system.</title>
        <authorList>
            <person name="Anantharaman K."/>
            <person name="Brown C.T."/>
            <person name="Hug L.A."/>
            <person name="Sharon I."/>
            <person name="Castelle C.J."/>
            <person name="Probst A.J."/>
            <person name="Thomas B.C."/>
            <person name="Singh A."/>
            <person name="Wilkins M.J."/>
            <person name="Karaoz U."/>
            <person name="Brodie E.L."/>
            <person name="Williams K.H."/>
            <person name="Hubbard S.S."/>
            <person name="Banfield J.F."/>
        </authorList>
    </citation>
    <scope>NUCLEOTIDE SEQUENCE [LARGE SCALE GENOMIC DNA]</scope>
</reference>